<dbReference type="GO" id="GO:0006139">
    <property type="term" value="P:nucleobase-containing compound metabolic process"/>
    <property type="evidence" value="ECO:0007669"/>
    <property type="project" value="InterPro"/>
</dbReference>
<feature type="domain" description="3'-5' exonuclease" evidence="5">
    <location>
        <begin position="265"/>
        <end position="474"/>
    </location>
</feature>
<evidence type="ECO:0000256" key="3">
    <source>
        <dbReference type="ARBA" id="ARBA00022839"/>
    </source>
</evidence>
<dbReference type="Ensembl" id="ENSCCET00000039117.1">
    <property type="protein sequence ID" value="ENSCCEP00000026271.1"/>
    <property type="gene ID" value="ENSCCEG00000023115.1"/>
</dbReference>
<dbReference type="Pfam" id="PF01612">
    <property type="entry name" value="DNA_pol_A_exo1"/>
    <property type="match status" value="1"/>
</dbReference>
<evidence type="ECO:0000313" key="6">
    <source>
        <dbReference type="Ensembl" id="ENSCCEP00000026271.1"/>
    </source>
</evidence>
<dbReference type="Gene3D" id="3.30.420.10">
    <property type="entry name" value="Ribonuclease H-like superfamily/Ribonuclease H"/>
    <property type="match status" value="1"/>
</dbReference>
<protein>
    <submittedName>
        <fullName evidence="6">Exonuclease 3'-5' domain containing 3</fullName>
    </submittedName>
</protein>
<dbReference type="InterPro" id="IPR012337">
    <property type="entry name" value="RNaseH-like_sf"/>
</dbReference>
<keyword evidence="2" id="KW-0378">Hydrolase</keyword>
<keyword evidence="1" id="KW-0540">Nuclease</keyword>
<dbReference type="InterPro" id="IPR036397">
    <property type="entry name" value="RNaseH_sf"/>
</dbReference>
<evidence type="ECO:0000256" key="2">
    <source>
        <dbReference type="ARBA" id="ARBA00022801"/>
    </source>
</evidence>
<dbReference type="Pfam" id="PF01927">
    <property type="entry name" value="Mut7-C"/>
    <property type="match status" value="2"/>
</dbReference>
<reference evidence="6" key="2">
    <citation type="submission" date="2025-09" db="UniProtKB">
        <authorList>
            <consortium name="Ensembl"/>
        </authorList>
    </citation>
    <scope>IDENTIFICATION</scope>
</reference>
<dbReference type="SMART" id="SM00474">
    <property type="entry name" value="35EXOc"/>
    <property type="match status" value="1"/>
</dbReference>
<dbReference type="GO" id="GO:0008408">
    <property type="term" value="F:3'-5' exonuclease activity"/>
    <property type="evidence" value="ECO:0007669"/>
    <property type="project" value="InterPro"/>
</dbReference>
<keyword evidence="7" id="KW-1185">Reference proteome</keyword>
<dbReference type="Proteomes" id="UP000694410">
    <property type="component" value="Unplaced"/>
</dbReference>
<gene>
    <name evidence="6" type="primary">EXD3</name>
</gene>
<feature type="compositionally biased region" description="Basic and acidic residues" evidence="4">
    <location>
        <begin position="396"/>
        <end position="408"/>
    </location>
</feature>
<dbReference type="AlphaFoldDB" id="A0A8C0VMJ9"/>
<reference evidence="6" key="1">
    <citation type="submission" date="2025-08" db="UniProtKB">
        <authorList>
            <consortium name="Ensembl"/>
        </authorList>
    </citation>
    <scope>IDENTIFICATION</scope>
</reference>
<organism evidence="6 7">
    <name type="scientific">Cyanistes caeruleus</name>
    <name type="common">Eurasian blue tit</name>
    <name type="synonym">Parus caeruleus</name>
    <dbReference type="NCBI Taxonomy" id="156563"/>
    <lineage>
        <taxon>Eukaryota</taxon>
        <taxon>Metazoa</taxon>
        <taxon>Chordata</taxon>
        <taxon>Craniata</taxon>
        <taxon>Vertebrata</taxon>
        <taxon>Euteleostomi</taxon>
        <taxon>Archelosauria</taxon>
        <taxon>Archosauria</taxon>
        <taxon>Dinosauria</taxon>
        <taxon>Saurischia</taxon>
        <taxon>Theropoda</taxon>
        <taxon>Coelurosauria</taxon>
        <taxon>Aves</taxon>
        <taxon>Neognathae</taxon>
        <taxon>Neoaves</taxon>
        <taxon>Telluraves</taxon>
        <taxon>Australaves</taxon>
        <taxon>Passeriformes</taxon>
        <taxon>Paridae</taxon>
        <taxon>Cyanistes</taxon>
    </lineage>
</organism>
<evidence type="ECO:0000256" key="4">
    <source>
        <dbReference type="SAM" id="MobiDB-lite"/>
    </source>
</evidence>
<accession>A0A8C0VMJ9</accession>
<proteinExistence type="predicted"/>
<dbReference type="InterPro" id="IPR002782">
    <property type="entry name" value="Mut7-C_RNAse_dom"/>
</dbReference>
<dbReference type="PANTHER" id="PTHR47765:SF2">
    <property type="entry name" value="EXONUCLEASE MUT-7 HOMOLOG"/>
    <property type="match status" value="1"/>
</dbReference>
<dbReference type="InterPro" id="IPR037432">
    <property type="entry name" value="Mut-7_DEDDy_dom"/>
</dbReference>
<feature type="region of interest" description="Disordered" evidence="4">
    <location>
        <begin position="396"/>
        <end position="417"/>
    </location>
</feature>
<dbReference type="GO" id="GO:0003676">
    <property type="term" value="F:nucleic acid binding"/>
    <property type="evidence" value="ECO:0007669"/>
    <property type="project" value="InterPro"/>
</dbReference>
<evidence type="ECO:0000313" key="7">
    <source>
        <dbReference type="Proteomes" id="UP000694410"/>
    </source>
</evidence>
<dbReference type="SUPFAM" id="SSF53098">
    <property type="entry name" value="Ribonuclease H-like"/>
    <property type="match status" value="1"/>
</dbReference>
<dbReference type="InterPro" id="IPR052408">
    <property type="entry name" value="Exonuclease_MUT-7-like"/>
</dbReference>
<dbReference type="InterPro" id="IPR002562">
    <property type="entry name" value="3'-5'_exonuclease_dom"/>
</dbReference>
<evidence type="ECO:0000259" key="5">
    <source>
        <dbReference type="SMART" id="SM00474"/>
    </source>
</evidence>
<name>A0A8C0VMJ9_CYACU</name>
<feature type="compositionally biased region" description="Basic residues" evidence="4">
    <location>
        <begin position="489"/>
        <end position="500"/>
    </location>
</feature>
<dbReference type="PANTHER" id="PTHR47765">
    <property type="entry name" value="3'-5' EXONUCLEASE DOMAIN-CONTAINING PROTEIN"/>
    <property type="match status" value="1"/>
</dbReference>
<feature type="region of interest" description="Disordered" evidence="4">
    <location>
        <begin position="489"/>
        <end position="528"/>
    </location>
</feature>
<keyword evidence="3" id="KW-0269">Exonuclease</keyword>
<evidence type="ECO:0000256" key="1">
    <source>
        <dbReference type="ARBA" id="ARBA00022722"/>
    </source>
</evidence>
<dbReference type="CDD" id="cd06146">
    <property type="entry name" value="mut-7_like_exo"/>
    <property type="match status" value="1"/>
</dbReference>
<dbReference type="FunFam" id="3.30.420.10:FF:000074">
    <property type="entry name" value="exonuclease mut-7 homolog isoform X2"/>
    <property type="match status" value="1"/>
</dbReference>
<sequence length="759" mass="85051">MNQDSDSSDQPTGQDPLLLLKTLQLLWTKHELGKLKEEIRRGFARLEEPLAGLLAMLESSSDWKGKGRSLSHCITTELQLWMKAHPAVPQSGTKLQELQARVLGMLSQCPANLLDPLISIYQLHAVDRNSLLEHVSHLYLQGNYKEAAILSIKLKLQPDQDVEKMCTPLLLQDKANLVEDYVAEHPELQRKLLQTLDTWCDPSFNIRDITRPYQGLSRYKPEKFNRRVLGKLVFRLLERFNIDPALCPNVINQRHLRTLNYLFYKRFVEKTMTEENWADHIQPGQVVGVDMEWKPSFGMLGKPRVALLQLALEDEVFLLDLPRLLEQAEAEGQKEKLPHFIQMLYSDAAITKLGYGMSGDFSSLAATCSALGDTEKQMQGVVDLLALHQQLQRGKDGQKVDGLSPEHSHKQRGLRQPEKGLSLLVQHVLGKPLDKTEQLSNWEKRPLREEQIRYAASDAYCLLEIYKRLCKDPKSFGLGSDLAESLVRKQSKKPKAKKQLNKQEAPSPSGQECPGARTEPSHPPAPISPQEFSVVCDNMLQGLGRYLRCLGVDVRLLDNEDDHRKAAEIARQEGRVILTSGLPYQTLRSQVGEGRCFSVNCSEKAKEQALQVLKHFNVQVSLGDIFSRCQVCNCNKYLKVSRERMRQLVEGSRQISGEHSAGCPGSQRCDVTVPARATARPGGAERVEGTGQRGAGAVLAGDTVLQVTAIPPGVLDRAELTDFYCCTRCGKVFWEGSHFGRIVSQFQDVLVASGDTQSI</sequence>